<name>A0ACC2WG51_9TREE</name>
<evidence type="ECO:0000313" key="1">
    <source>
        <dbReference type="EMBL" id="KAJ9110740.1"/>
    </source>
</evidence>
<sequence>MTVSLIQQSPPGNSAIHKLAIATAHSPDKVQHDSVCVTPTTSKSNTLQNLSDIVDHRDANAVTNEGVFRSPNWMISVSSVMGEGVDVVAPKDGSEERFVVIVSEPEREYTLFRNRDDFLQLHEAILATGATPPRLRRTFVAAHDTTHATLAPQIQEPNTASPSKKPKKRPSFFLAKVKSMFQDSQPAKTAITQPRPALHQKLLTSDPPISPPQSPGGDASGKLGAFAFEKQGLEVPSASILYGAREELSSLTPSNSNTADVHGARSQRISQNSVTSEKTNNHLIRPVPVSGVSRSGAVPENAYPGLLAPPSLETASLLPIIIPPVNANKLPSPQALPSNGLDDLEFNRTDVALADYLISLCSQPTAPERDILRQFFCLHRSISSATESLNARTATNADKTISAGAPIAEVKDFSKAEDEAMDCGGDDGIARNVQIGVSDSENQAILGDVRARRQSEPSCCEDGQPTSTDMSQSPSDSVAVPNDGSGGLGLRNGQPRKATIDDFDLIRTLGKGCAGKVVLVRHKHTRKVFALKAMGQKQVTTQHELDHALTEQAVLKRMSSGTEEDRNPFVVKLWWSFHDEHNLYLVLDFHPGGDLATQLSRWGRLGRDRARFYTAEIVEGVEGLHAAGVIYRDLKPENVLLARDGHVVLVDFGLAADFYPKHRSPGCILPHCMGTESGGSTEMAGRLQLHRHITDGLANKERDFAKSFVGTAEYLVRFIDDYRRFLSHLIFTTNIHQAPEVIRGLPYSYEVDWFSLGTMLFEALVGHTPFWADNHSEMYMNVLHNELVFPEDNALDRDTRSFIRGLSSVAILRETVPYSFCAKILNSVSKSLVSRNIRI</sequence>
<evidence type="ECO:0000313" key="2">
    <source>
        <dbReference type="Proteomes" id="UP001230649"/>
    </source>
</evidence>
<dbReference type="EMBL" id="JASBWS010000022">
    <property type="protein sequence ID" value="KAJ9110740.1"/>
    <property type="molecule type" value="Genomic_DNA"/>
</dbReference>
<organism evidence="1 2">
    <name type="scientific">Naganishia adeliensis</name>
    <dbReference type="NCBI Taxonomy" id="92952"/>
    <lineage>
        <taxon>Eukaryota</taxon>
        <taxon>Fungi</taxon>
        <taxon>Dikarya</taxon>
        <taxon>Basidiomycota</taxon>
        <taxon>Agaricomycotina</taxon>
        <taxon>Tremellomycetes</taxon>
        <taxon>Filobasidiales</taxon>
        <taxon>Filobasidiaceae</taxon>
        <taxon>Naganishia</taxon>
    </lineage>
</organism>
<accession>A0ACC2WG51</accession>
<keyword evidence="2" id="KW-1185">Reference proteome</keyword>
<gene>
    <name evidence="1" type="ORF">QFC20_002781</name>
</gene>
<comment type="caution">
    <text evidence="1">The sequence shown here is derived from an EMBL/GenBank/DDBJ whole genome shotgun (WGS) entry which is preliminary data.</text>
</comment>
<reference evidence="1" key="1">
    <citation type="submission" date="2023-04" db="EMBL/GenBank/DDBJ databases">
        <title>Draft Genome sequencing of Naganishia species isolated from polar environments using Oxford Nanopore Technology.</title>
        <authorList>
            <person name="Leo P."/>
            <person name="Venkateswaran K."/>
        </authorList>
    </citation>
    <scope>NUCLEOTIDE SEQUENCE</scope>
    <source>
        <strain evidence="1">MNA-CCFEE 5262</strain>
    </source>
</reference>
<proteinExistence type="predicted"/>
<dbReference type="Proteomes" id="UP001230649">
    <property type="component" value="Unassembled WGS sequence"/>
</dbReference>
<protein>
    <submittedName>
        <fullName evidence="1">Uncharacterized protein</fullName>
    </submittedName>
</protein>